<reference evidence="1 2" key="1">
    <citation type="journal article" date="2021" name="Sci. Rep.">
        <title>The distribution of antibiotic resistance genes in chicken gut microbiota commensals.</title>
        <authorList>
            <person name="Juricova H."/>
            <person name="Matiasovicova J."/>
            <person name="Kubasova T."/>
            <person name="Cejkova D."/>
            <person name="Rychlik I."/>
        </authorList>
    </citation>
    <scope>NUCLEOTIDE SEQUENCE [LARGE SCALE GENOMIC DNA]</scope>
    <source>
        <strain evidence="1 2">An562</strain>
    </source>
</reference>
<gene>
    <name evidence="1" type="ORF">H5985_04380</name>
</gene>
<organism evidence="1 2">
    <name type="scientific">Parasutterella secunda</name>
    <dbReference type="NCBI Taxonomy" id="626947"/>
    <lineage>
        <taxon>Bacteria</taxon>
        <taxon>Pseudomonadati</taxon>
        <taxon>Pseudomonadota</taxon>
        <taxon>Betaproteobacteria</taxon>
        <taxon>Burkholderiales</taxon>
        <taxon>Sutterellaceae</taxon>
        <taxon>Parasutterella</taxon>
    </lineage>
</organism>
<dbReference type="RefSeq" id="WP_205050101.1">
    <property type="nucleotide sequence ID" value="NZ_JACJKX010000006.1"/>
</dbReference>
<evidence type="ECO:0008006" key="3">
    <source>
        <dbReference type="Google" id="ProtNLM"/>
    </source>
</evidence>
<dbReference type="Proteomes" id="UP000777002">
    <property type="component" value="Unassembled WGS sequence"/>
</dbReference>
<keyword evidence="2" id="KW-1185">Reference proteome</keyword>
<comment type="caution">
    <text evidence="1">The sequence shown here is derived from an EMBL/GenBank/DDBJ whole genome shotgun (WGS) entry which is preliminary data.</text>
</comment>
<protein>
    <recommendedName>
        <fullName evidence="3">DNA-binding protein</fullName>
    </recommendedName>
</protein>
<name>A0ABS2GST6_9BURK</name>
<proteinExistence type="predicted"/>
<sequence>MNRPQSKANAKKSPVKRKKNLLAEEIHERIDQAHVPEDWYKNFYHLDKYQVCKICGLRNPKTLSNWVMQGKLPKPVIAVGKRRWQSLSLFEALQSTEGSSI</sequence>
<dbReference type="EMBL" id="JACJKX010000006">
    <property type="protein sequence ID" value="MBM6928504.1"/>
    <property type="molecule type" value="Genomic_DNA"/>
</dbReference>
<evidence type="ECO:0000313" key="2">
    <source>
        <dbReference type="Proteomes" id="UP000777002"/>
    </source>
</evidence>
<accession>A0ABS2GST6</accession>
<evidence type="ECO:0000313" key="1">
    <source>
        <dbReference type="EMBL" id="MBM6928504.1"/>
    </source>
</evidence>